<dbReference type="Gene3D" id="1.10.1040.10">
    <property type="entry name" value="N-(1-d-carboxylethyl)-l-norvaline Dehydrogenase, domain 2"/>
    <property type="match status" value="1"/>
</dbReference>
<dbReference type="SUPFAM" id="SSF48179">
    <property type="entry name" value="6-phosphogluconate dehydrogenase C-terminal domain-like"/>
    <property type="match status" value="1"/>
</dbReference>
<dbReference type="GO" id="GO:0008442">
    <property type="term" value="F:3-hydroxyisobutyrate dehydrogenase activity"/>
    <property type="evidence" value="ECO:0007669"/>
    <property type="project" value="TreeGrafter"/>
</dbReference>
<name>A0A9P6CU13_9AGAR</name>
<dbReference type="Proteomes" id="UP000807469">
    <property type="component" value="Unassembled WGS sequence"/>
</dbReference>
<organism evidence="1 2">
    <name type="scientific">Pholiota conissans</name>
    <dbReference type="NCBI Taxonomy" id="109636"/>
    <lineage>
        <taxon>Eukaryota</taxon>
        <taxon>Fungi</taxon>
        <taxon>Dikarya</taxon>
        <taxon>Basidiomycota</taxon>
        <taxon>Agaricomycotina</taxon>
        <taxon>Agaricomycetes</taxon>
        <taxon>Agaricomycetidae</taxon>
        <taxon>Agaricales</taxon>
        <taxon>Agaricineae</taxon>
        <taxon>Strophariaceae</taxon>
        <taxon>Pholiota</taxon>
    </lineage>
</organism>
<dbReference type="EMBL" id="MU155221">
    <property type="protein sequence ID" value="KAF9479062.1"/>
    <property type="molecule type" value="Genomic_DNA"/>
</dbReference>
<accession>A0A9P6CU13</accession>
<dbReference type="InterPro" id="IPR008927">
    <property type="entry name" value="6-PGluconate_DH-like_C_sf"/>
</dbReference>
<gene>
    <name evidence="1" type="ORF">BDN70DRAFT_895273</name>
</gene>
<sequence length="220" mass="23671">MPSKNAQRNSTVSTEEVVESQPDFRKTFGWIDLGAMGFPMALQLRAKVPPETAVHYGGALERLELSINSSILSTHASSPTLSNPPLKFFDAPVSGSTADTSKGTCTYTHHHAGLRPGLALPPLLTRILRTMGTNVYALGGPLLGLAVKLSNNYLSGMIALVTSEAMNLGTRLGVDPRGSWVNDTVNYVPRVSPESKGDEGVLGVQLVTKIWGWLPRLFMK</sequence>
<keyword evidence="2" id="KW-1185">Reference proteome</keyword>
<dbReference type="InterPro" id="IPR013328">
    <property type="entry name" value="6PGD_dom2"/>
</dbReference>
<protein>
    <submittedName>
        <fullName evidence="1">Uncharacterized protein</fullName>
    </submittedName>
</protein>
<proteinExistence type="predicted"/>
<dbReference type="PANTHER" id="PTHR22981">
    <property type="entry name" value="3-HYDROXYISOBUTYRATE DEHYDROGENASE-RELATED"/>
    <property type="match status" value="1"/>
</dbReference>
<comment type="caution">
    <text evidence="1">The sequence shown here is derived from an EMBL/GenBank/DDBJ whole genome shotgun (WGS) entry which is preliminary data.</text>
</comment>
<dbReference type="GO" id="GO:0006574">
    <property type="term" value="P:L-valine catabolic process"/>
    <property type="evidence" value="ECO:0007669"/>
    <property type="project" value="TreeGrafter"/>
</dbReference>
<reference evidence="1" key="1">
    <citation type="submission" date="2020-11" db="EMBL/GenBank/DDBJ databases">
        <authorList>
            <consortium name="DOE Joint Genome Institute"/>
            <person name="Ahrendt S."/>
            <person name="Riley R."/>
            <person name="Andreopoulos W."/>
            <person name="Labutti K."/>
            <person name="Pangilinan J."/>
            <person name="Ruiz-Duenas F.J."/>
            <person name="Barrasa J.M."/>
            <person name="Sanchez-Garcia M."/>
            <person name="Camarero S."/>
            <person name="Miyauchi S."/>
            <person name="Serrano A."/>
            <person name="Linde D."/>
            <person name="Babiker R."/>
            <person name="Drula E."/>
            <person name="Ayuso-Fernandez I."/>
            <person name="Pacheco R."/>
            <person name="Padilla G."/>
            <person name="Ferreira P."/>
            <person name="Barriuso J."/>
            <person name="Kellner H."/>
            <person name="Castanera R."/>
            <person name="Alfaro M."/>
            <person name="Ramirez L."/>
            <person name="Pisabarro A.G."/>
            <person name="Kuo A."/>
            <person name="Tritt A."/>
            <person name="Lipzen A."/>
            <person name="He G."/>
            <person name="Yan M."/>
            <person name="Ng V."/>
            <person name="Cullen D."/>
            <person name="Martin F."/>
            <person name="Rosso M.-N."/>
            <person name="Henrissat B."/>
            <person name="Hibbett D."/>
            <person name="Martinez A.T."/>
            <person name="Grigoriev I.V."/>
        </authorList>
    </citation>
    <scope>NUCLEOTIDE SEQUENCE</scope>
    <source>
        <strain evidence="1">CIRM-BRFM 674</strain>
    </source>
</reference>
<dbReference type="GO" id="GO:0005739">
    <property type="term" value="C:mitochondrion"/>
    <property type="evidence" value="ECO:0007669"/>
    <property type="project" value="TreeGrafter"/>
</dbReference>
<dbReference type="AlphaFoldDB" id="A0A9P6CU13"/>
<dbReference type="PANTHER" id="PTHR22981:SF81">
    <property type="entry name" value="DEHYDROGENASE, PUTATIVE-RELATED"/>
    <property type="match status" value="1"/>
</dbReference>
<evidence type="ECO:0000313" key="2">
    <source>
        <dbReference type="Proteomes" id="UP000807469"/>
    </source>
</evidence>
<dbReference type="OrthoDB" id="435038at2759"/>
<evidence type="ECO:0000313" key="1">
    <source>
        <dbReference type="EMBL" id="KAF9479062.1"/>
    </source>
</evidence>